<dbReference type="InterPro" id="IPR051923">
    <property type="entry name" value="Glycosyl_Hydrolase_39"/>
</dbReference>
<feature type="signal peptide" evidence="1">
    <location>
        <begin position="1"/>
        <end position="23"/>
    </location>
</feature>
<keyword evidence="1" id="KW-0732">Signal</keyword>
<evidence type="ECO:0000313" key="3">
    <source>
        <dbReference type="Proteomes" id="UP001169764"/>
    </source>
</evidence>
<proteinExistence type="predicted"/>
<dbReference type="RefSeq" id="WP_303545279.1">
    <property type="nucleotide sequence ID" value="NZ_JAUOTP010000009.1"/>
</dbReference>
<feature type="chain" id="PRO_5045409029" description="Glycoside hydrolase family 5 domain-containing protein" evidence="1">
    <location>
        <begin position="24"/>
        <end position="579"/>
    </location>
</feature>
<dbReference type="EMBL" id="JAUOTP010000009">
    <property type="protein sequence ID" value="MDO6416166.1"/>
    <property type="molecule type" value="Genomic_DNA"/>
</dbReference>
<evidence type="ECO:0000313" key="2">
    <source>
        <dbReference type="EMBL" id="MDO6416166.1"/>
    </source>
</evidence>
<organism evidence="2 3">
    <name type="scientific">Sphingomonas natans</name>
    <dbReference type="NCBI Taxonomy" id="3063330"/>
    <lineage>
        <taxon>Bacteria</taxon>
        <taxon>Pseudomonadati</taxon>
        <taxon>Pseudomonadota</taxon>
        <taxon>Alphaproteobacteria</taxon>
        <taxon>Sphingomonadales</taxon>
        <taxon>Sphingomonadaceae</taxon>
        <taxon>Sphingomonas</taxon>
    </lineage>
</organism>
<dbReference type="PANTHER" id="PTHR12631">
    <property type="entry name" value="ALPHA-L-IDURONIDASE"/>
    <property type="match status" value="1"/>
</dbReference>
<name>A0ABT8YCT0_9SPHN</name>
<reference evidence="2" key="1">
    <citation type="submission" date="2023-07" db="EMBL/GenBank/DDBJ databases">
        <authorList>
            <person name="Kim M."/>
        </authorList>
    </citation>
    <scope>NUCLEOTIDE SEQUENCE</scope>
    <source>
        <strain evidence="2">BIUV-7</strain>
    </source>
</reference>
<protein>
    <recommendedName>
        <fullName evidence="4">Glycoside hydrolase family 5 domain-containing protein</fullName>
    </recommendedName>
</protein>
<evidence type="ECO:0000256" key="1">
    <source>
        <dbReference type="SAM" id="SignalP"/>
    </source>
</evidence>
<dbReference type="Proteomes" id="UP001169764">
    <property type="component" value="Unassembled WGS sequence"/>
</dbReference>
<dbReference type="SUPFAM" id="SSF51445">
    <property type="entry name" value="(Trans)glycosidases"/>
    <property type="match status" value="1"/>
</dbReference>
<keyword evidence="3" id="KW-1185">Reference proteome</keyword>
<comment type="caution">
    <text evidence="2">The sequence shown here is derived from an EMBL/GenBank/DDBJ whole genome shotgun (WGS) entry which is preliminary data.</text>
</comment>
<sequence>MRRKSAALAVFFAIALLVRDRQADWAVLSSLTASVGLAGKRAAVAAESAASRPLPLVVGVATHFDQGWPLDLVRRTRDLQIGIIRDDLPWGKGEPEPGRYDFDGGSAAYVAQSCGQGLKLLLMIDPHHAAYDKGATAHTPAAQRAYADYLNAVLDRFGSGCIEAIEVGNEINAGDSRLPAGVTVASAHTSLLKTVASVVKPRYPDVQILAGSSNMVATGFEDTLFAQGVLDSADGIAVHPYRDHPEGLEVELPRLRAAMHRHGRVRPIWATETGDEVDDPRMSASLMIRMLCLIAAEPDVAGLFWYALIDEPYFRNTGLLDSEARTKPAGEAMLAAKRLLLAHGRPVRVGARDRRNYVYRFGAQTYVIWGVPRPIHVEGNARNFDVRGQRLVGPLVAGPDPIIVTGADRVTLGASQVMADSLYQYAGPPWSYLARRATGQTVPLKIIDWNWTSYWGDLDLRPLAIGEASATPAGEGSNPLAATVRYTASVTTPASISACFTTGSHNDGLSIEIRHNNRVIHQAILTDRLEVKALPVTLKTGDRLDVAFGPNKVFDGDALTYRIRILALGAKTQEHASCA</sequence>
<dbReference type="InterPro" id="IPR017853">
    <property type="entry name" value="GH"/>
</dbReference>
<gene>
    <name evidence="2" type="ORF">Q4F19_17400</name>
</gene>
<evidence type="ECO:0008006" key="4">
    <source>
        <dbReference type="Google" id="ProtNLM"/>
    </source>
</evidence>
<dbReference type="Gene3D" id="3.20.20.80">
    <property type="entry name" value="Glycosidases"/>
    <property type="match status" value="1"/>
</dbReference>
<accession>A0ABT8YCT0</accession>
<dbReference type="PANTHER" id="PTHR12631:SF10">
    <property type="entry name" value="BETA-XYLOSIDASE-LIKE PROTEIN-RELATED"/>
    <property type="match status" value="1"/>
</dbReference>